<accession>A0AAD5LP82</accession>
<comment type="caution">
    <text evidence="1">The sequence shown here is derived from an EMBL/GenBank/DDBJ whole genome shotgun (WGS) entry which is preliminary data.</text>
</comment>
<dbReference type="AlphaFoldDB" id="A0AAD5LP82"/>
<name>A0AAD5LP82_PYTIN</name>
<keyword evidence="2" id="KW-1185">Reference proteome</keyword>
<reference evidence="1" key="1">
    <citation type="submission" date="2021-12" db="EMBL/GenBank/DDBJ databases">
        <title>Prjna785345.</title>
        <authorList>
            <person name="Rujirawat T."/>
            <person name="Krajaejun T."/>
        </authorList>
    </citation>
    <scope>NUCLEOTIDE SEQUENCE</scope>
    <source>
        <strain evidence="1">Pi057C3</strain>
    </source>
</reference>
<evidence type="ECO:0000313" key="2">
    <source>
        <dbReference type="Proteomes" id="UP001209570"/>
    </source>
</evidence>
<evidence type="ECO:0000313" key="1">
    <source>
        <dbReference type="EMBL" id="KAJ0407890.1"/>
    </source>
</evidence>
<organism evidence="1 2">
    <name type="scientific">Pythium insidiosum</name>
    <name type="common">Pythiosis disease agent</name>
    <dbReference type="NCBI Taxonomy" id="114742"/>
    <lineage>
        <taxon>Eukaryota</taxon>
        <taxon>Sar</taxon>
        <taxon>Stramenopiles</taxon>
        <taxon>Oomycota</taxon>
        <taxon>Peronosporomycetes</taxon>
        <taxon>Pythiales</taxon>
        <taxon>Pythiaceae</taxon>
        <taxon>Pythium</taxon>
    </lineage>
</organism>
<dbReference type="EMBL" id="JAKCXM010000016">
    <property type="protein sequence ID" value="KAJ0407890.1"/>
    <property type="molecule type" value="Genomic_DNA"/>
</dbReference>
<gene>
    <name evidence="1" type="ORF">P43SY_009177</name>
</gene>
<protein>
    <submittedName>
        <fullName evidence="1">Uncharacterized protein</fullName>
    </submittedName>
</protein>
<dbReference type="Proteomes" id="UP001209570">
    <property type="component" value="Unassembled WGS sequence"/>
</dbReference>
<sequence length="133" mass="14687">MNVPDISLLGNNITSLSAFDGYSRSFLTVSLAKNPELNVLPVQSIASKQLSLERTAITSLPQWMLTPDGLESRIPVVYAAHSPLCDVDNPRNVRHVTGIVCDRDDPFGQGHFPLELAAKWMLEREQEAMASRP</sequence>
<proteinExistence type="predicted"/>